<dbReference type="AlphaFoldDB" id="A0A2T4ZBY9"/>
<reference evidence="1 2" key="1">
    <citation type="submission" date="2018-04" db="EMBL/GenBank/DDBJ databases">
        <title>Genomic Encyclopedia of Archaeal and Bacterial Type Strains, Phase II (KMG-II): from individual species to whole genera.</title>
        <authorList>
            <person name="Goeker M."/>
        </authorList>
    </citation>
    <scope>NUCLEOTIDE SEQUENCE [LARGE SCALE GENOMIC DNA]</scope>
    <source>
        <strain evidence="1 2">DSM 45169</strain>
    </source>
</reference>
<comment type="caution">
    <text evidence="1">The sequence shown here is derived from an EMBL/GenBank/DDBJ whole genome shotgun (WGS) entry which is preliminary data.</text>
</comment>
<accession>A0A2T4ZBY9</accession>
<sequence>MPQTCICIAGDVKKSRQMEGQHLITALQQCEDKLNKSFSEELLIPFAVRNGDEIVGVLKEFPQGYLAAKTMMEELRGKGIHLYIGLGLGELESTQATIHTMNGTAVYHAFQARDHFLKQQHQQAKPWLLGEDASSFFFYDEAVPYQALNALTYSIWEKIVHRSEKQQNVIRLIQENPQFSYEQIGKKLGYKSAKSTVSYLLSRAHYPLVQAMEASLMQLLHRLQAGYLTGRS</sequence>
<evidence type="ECO:0000313" key="2">
    <source>
        <dbReference type="Proteomes" id="UP000241639"/>
    </source>
</evidence>
<dbReference type="Pfam" id="PF16264">
    <property type="entry name" value="SatD"/>
    <property type="match status" value="1"/>
</dbReference>
<dbReference type="InterPro" id="IPR032580">
    <property type="entry name" value="SatD"/>
</dbReference>
<dbReference type="RefSeq" id="WP_170105348.1">
    <property type="nucleotide sequence ID" value="NZ_PZZP01000001.1"/>
</dbReference>
<dbReference type="EMBL" id="PZZP01000001">
    <property type="protein sequence ID" value="PTM59386.1"/>
    <property type="molecule type" value="Genomic_DNA"/>
</dbReference>
<evidence type="ECO:0000313" key="1">
    <source>
        <dbReference type="EMBL" id="PTM59386.1"/>
    </source>
</evidence>
<gene>
    <name evidence="1" type="ORF">C8J48_2003</name>
</gene>
<organism evidence="1 2">
    <name type="scientific">Desmospora activa DSM 45169</name>
    <dbReference type="NCBI Taxonomy" id="1121389"/>
    <lineage>
        <taxon>Bacteria</taxon>
        <taxon>Bacillati</taxon>
        <taxon>Bacillota</taxon>
        <taxon>Bacilli</taxon>
        <taxon>Bacillales</taxon>
        <taxon>Thermoactinomycetaceae</taxon>
        <taxon>Desmospora</taxon>
    </lineage>
</organism>
<keyword evidence="2" id="KW-1185">Reference proteome</keyword>
<protein>
    <submittedName>
        <fullName evidence="1">SatD family protein</fullName>
    </submittedName>
</protein>
<name>A0A2T4ZBY9_9BACL</name>
<proteinExistence type="predicted"/>
<dbReference type="Proteomes" id="UP000241639">
    <property type="component" value="Unassembled WGS sequence"/>
</dbReference>